<dbReference type="GeneID" id="89941525"/>
<evidence type="ECO:0000313" key="3">
    <source>
        <dbReference type="Proteomes" id="UP001302812"/>
    </source>
</evidence>
<proteinExistence type="predicted"/>
<feature type="compositionally biased region" description="Low complexity" evidence="1">
    <location>
        <begin position="32"/>
        <end position="42"/>
    </location>
</feature>
<reference evidence="2" key="1">
    <citation type="journal article" date="2023" name="Mol. Phylogenet. Evol.">
        <title>Genome-scale phylogeny and comparative genomics of the fungal order Sordariales.</title>
        <authorList>
            <person name="Hensen N."/>
            <person name="Bonometti L."/>
            <person name="Westerberg I."/>
            <person name="Brannstrom I.O."/>
            <person name="Guillou S."/>
            <person name="Cros-Aarteil S."/>
            <person name="Calhoun S."/>
            <person name="Haridas S."/>
            <person name="Kuo A."/>
            <person name="Mondo S."/>
            <person name="Pangilinan J."/>
            <person name="Riley R."/>
            <person name="LaButti K."/>
            <person name="Andreopoulos B."/>
            <person name="Lipzen A."/>
            <person name="Chen C."/>
            <person name="Yan M."/>
            <person name="Daum C."/>
            <person name="Ng V."/>
            <person name="Clum A."/>
            <person name="Steindorff A."/>
            <person name="Ohm R.A."/>
            <person name="Martin F."/>
            <person name="Silar P."/>
            <person name="Natvig D.O."/>
            <person name="Lalanne C."/>
            <person name="Gautier V."/>
            <person name="Ament-Velasquez S.L."/>
            <person name="Kruys A."/>
            <person name="Hutchinson M.I."/>
            <person name="Powell A.J."/>
            <person name="Barry K."/>
            <person name="Miller A.N."/>
            <person name="Grigoriev I.V."/>
            <person name="Debuchy R."/>
            <person name="Gladieux P."/>
            <person name="Hiltunen Thoren M."/>
            <person name="Johannesson H."/>
        </authorList>
    </citation>
    <scope>NUCLEOTIDE SEQUENCE</scope>
    <source>
        <strain evidence="2">CBS 508.74</strain>
    </source>
</reference>
<keyword evidence="3" id="KW-1185">Reference proteome</keyword>
<name>A0AAN6TJI0_9PEZI</name>
<gene>
    <name evidence="2" type="ORF">N656DRAFT_795351</name>
</gene>
<accession>A0AAN6TJI0</accession>
<organism evidence="2 3">
    <name type="scientific">Canariomyces notabilis</name>
    <dbReference type="NCBI Taxonomy" id="2074819"/>
    <lineage>
        <taxon>Eukaryota</taxon>
        <taxon>Fungi</taxon>
        <taxon>Dikarya</taxon>
        <taxon>Ascomycota</taxon>
        <taxon>Pezizomycotina</taxon>
        <taxon>Sordariomycetes</taxon>
        <taxon>Sordariomycetidae</taxon>
        <taxon>Sordariales</taxon>
        <taxon>Chaetomiaceae</taxon>
        <taxon>Canariomyces</taxon>
    </lineage>
</organism>
<dbReference type="Proteomes" id="UP001302812">
    <property type="component" value="Unassembled WGS sequence"/>
</dbReference>
<feature type="region of interest" description="Disordered" evidence="1">
    <location>
        <begin position="1"/>
        <end position="42"/>
    </location>
</feature>
<evidence type="ECO:0000256" key="1">
    <source>
        <dbReference type="SAM" id="MobiDB-lite"/>
    </source>
</evidence>
<evidence type="ECO:0000313" key="2">
    <source>
        <dbReference type="EMBL" id="KAK4115637.1"/>
    </source>
</evidence>
<comment type="caution">
    <text evidence="2">The sequence shown here is derived from an EMBL/GenBank/DDBJ whole genome shotgun (WGS) entry which is preliminary data.</text>
</comment>
<protein>
    <submittedName>
        <fullName evidence="2">Uncharacterized protein</fullName>
    </submittedName>
</protein>
<dbReference type="EMBL" id="MU853334">
    <property type="protein sequence ID" value="KAK4115637.1"/>
    <property type="molecule type" value="Genomic_DNA"/>
</dbReference>
<reference evidence="2" key="2">
    <citation type="submission" date="2023-05" db="EMBL/GenBank/DDBJ databases">
        <authorList>
            <consortium name="Lawrence Berkeley National Laboratory"/>
            <person name="Steindorff A."/>
            <person name="Hensen N."/>
            <person name="Bonometti L."/>
            <person name="Westerberg I."/>
            <person name="Brannstrom I.O."/>
            <person name="Guillou S."/>
            <person name="Cros-Aarteil S."/>
            <person name="Calhoun S."/>
            <person name="Haridas S."/>
            <person name="Kuo A."/>
            <person name="Mondo S."/>
            <person name="Pangilinan J."/>
            <person name="Riley R."/>
            <person name="Labutti K."/>
            <person name="Andreopoulos B."/>
            <person name="Lipzen A."/>
            <person name="Chen C."/>
            <person name="Yanf M."/>
            <person name="Daum C."/>
            <person name="Ng V."/>
            <person name="Clum A."/>
            <person name="Ohm R."/>
            <person name="Martin F."/>
            <person name="Silar P."/>
            <person name="Natvig D."/>
            <person name="Lalanne C."/>
            <person name="Gautier V."/>
            <person name="Ament-Velasquez S.L."/>
            <person name="Kruys A."/>
            <person name="Hutchinson M.I."/>
            <person name="Powell A.J."/>
            <person name="Barry K."/>
            <person name="Miller A.N."/>
            <person name="Grigoriev I.V."/>
            <person name="Debuchy R."/>
            <person name="Gladieux P."/>
            <person name="Thoren M.H."/>
            <person name="Johannesson H."/>
        </authorList>
    </citation>
    <scope>NUCLEOTIDE SEQUENCE</scope>
    <source>
        <strain evidence="2">CBS 508.74</strain>
    </source>
</reference>
<dbReference type="AlphaFoldDB" id="A0AAN6TJI0"/>
<dbReference type="RefSeq" id="XP_064673207.1">
    <property type="nucleotide sequence ID" value="XM_064817400.1"/>
</dbReference>
<sequence>MRLSLADVSGFTKETETETRPRTGHRRVVPPAASSDLDDGSSAYMSIDMDISSPRRLFSAGEKDPYGWEAELDKRLQPGEDCCHQRAPSAKKTLLQRVLSLGPKEPSRFGM</sequence>